<sequence length="64" mass="7351">MFQQQHSVLFDIVSSRFCDFVTLVPAVHSSFLFCHSSCQVSRCSNHCHQLGCDACEIEYIQHFP</sequence>
<dbReference type="GeneID" id="6072203"/>
<dbReference type="Proteomes" id="UP000001194">
    <property type="component" value="Unassembled WGS sequence"/>
</dbReference>
<evidence type="ECO:0000313" key="1">
    <source>
        <dbReference type="EMBL" id="EDR12645.1"/>
    </source>
</evidence>
<name>B0CZL7_LACBS</name>
<dbReference type="AlphaFoldDB" id="B0CZL7"/>
<dbReference type="EMBL" id="DS547094">
    <property type="protein sequence ID" value="EDR12645.1"/>
    <property type="molecule type" value="Genomic_DNA"/>
</dbReference>
<reference evidence="1 2" key="1">
    <citation type="journal article" date="2008" name="Nature">
        <title>The genome of Laccaria bicolor provides insights into mycorrhizal symbiosis.</title>
        <authorList>
            <person name="Martin F."/>
            <person name="Aerts A."/>
            <person name="Ahren D."/>
            <person name="Brun A."/>
            <person name="Danchin E.G.J."/>
            <person name="Duchaussoy F."/>
            <person name="Gibon J."/>
            <person name="Kohler A."/>
            <person name="Lindquist E."/>
            <person name="Pereda V."/>
            <person name="Salamov A."/>
            <person name="Shapiro H.J."/>
            <person name="Wuyts J."/>
            <person name="Blaudez D."/>
            <person name="Buee M."/>
            <person name="Brokstein P."/>
            <person name="Canbaeck B."/>
            <person name="Cohen D."/>
            <person name="Courty P.E."/>
            <person name="Coutinho P.M."/>
            <person name="Delaruelle C."/>
            <person name="Detter J.C."/>
            <person name="Deveau A."/>
            <person name="DiFazio S."/>
            <person name="Duplessis S."/>
            <person name="Fraissinet-Tachet L."/>
            <person name="Lucic E."/>
            <person name="Frey-Klett P."/>
            <person name="Fourrey C."/>
            <person name="Feussner I."/>
            <person name="Gay G."/>
            <person name="Grimwood J."/>
            <person name="Hoegger P.J."/>
            <person name="Jain P."/>
            <person name="Kilaru S."/>
            <person name="Labbe J."/>
            <person name="Lin Y.C."/>
            <person name="Legue V."/>
            <person name="Le Tacon F."/>
            <person name="Marmeisse R."/>
            <person name="Melayah D."/>
            <person name="Montanini B."/>
            <person name="Muratet M."/>
            <person name="Nehls U."/>
            <person name="Niculita-Hirzel H."/>
            <person name="Oudot-Le Secq M.P."/>
            <person name="Peter M."/>
            <person name="Quesneville H."/>
            <person name="Rajashekar B."/>
            <person name="Reich M."/>
            <person name="Rouhier N."/>
            <person name="Schmutz J."/>
            <person name="Yin T."/>
            <person name="Chalot M."/>
            <person name="Henrissat B."/>
            <person name="Kuees U."/>
            <person name="Lucas S."/>
            <person name="Van de Peer Y."/>
            <person name="Podila G.K."/>
            <person name="Polle A."/>
            <person name="Pukkila P.J."/>
            <person name="Richardson P.M."/>
            <person name="Rouze P."/>
            <person name="Sanders I.R."/>
            <person name="Stajich J.E."/>
            <person name="Tunlid A."/>
            <person name="Tuskan G."/>
            <person name="Grigoriev I.V."/>
        </authorList>
    </citation>
    <scope>NUCLEOTIDE SEQUENCE [LARGE SCALE GENOMIC DNA]</scope>
    <source>
        <strain evidence="2">S238N-H82 / ATCC MYA-4686</strain>
    </source>
</reference>
<organism evidence="2">
    <name type="scientific">Laccaria bicolor (strain S238N-H82 / ATCC MYA-4686)</name>
    <name type="common">Bicoloured deceiver</name>
    <name type="synonym">Laccaria laccata var. bicolor</name>
    <dbReference type="NCBI Taxonomy" id="486041"/>
    <lineage>
        <taxon>Eukaryota</taxon>
        <taxon>Fungi</taxon>
        <taxon>Dikarya</taxon>
        <taxon>Basidiomycota</taxon>
        <taxon>Agaricomycotina</taxon>
        <taxon>Agaricomycetes</taxon>
        <taxon>Agaricomycetidae</taxon>
        <taxon>Agaricales</taxon>
        <taxon>Agaricineae</taxon>
        <taxon>Hydnangiaceae</taxon>
        <taxon>Laccaria</taxon>
    </lineage>
</organism>
<evidence type="ECO:0000313" key="2">
    <source>
        <dbReference type="Proteomes" id="UP000001194"/>
    </source>
</evidence>
<dbReference type="RefSeq" id="XP_001876909.1">
    <property type="nucleotide sequence ID" value="XM_001876874.1"/>
</dbReference>
<keyword evidence="2" id="KW-1185">Reference proteome</keyword>
<dbReference type="KEGG" id="lbc:LACBIDRAFT_311270"/>
<dbReference type="HOGENOM" id="CLU_2868034_0_0_1"/>
<accession>B0CZL7</accession>
<protein>
    <submittedName>
        <fullName evidence="1">Predicted protein</fullName>
    </submittedName>
</protein>
<gene>
    <name evidence="1" type="ORF">LACBIDRAFT_311270</name>
</gene>
<proteinExistence type="predicted"/>
<dbReference type="InParanoid" id="B0CZL7"/>